<evidence type="ECO:0000313" key="1">
    <source>
        <dbReference type="EMBL" id="CZF79174.1"/>
    </source>
</evidence>
<name>A0A128EYC7_9GAMM</name>
<sequence length="86" mass="9998">MCAFFLLLTRNQTQCPNSLSVIDAEEKKRARHLHEFVARFQKILNANRLRSQFNVNGPTPQLLCLRDVHKVDAHHANHIVRTFSFS</sequence>
<evidence type="ECO:0000313" key="2">
    <source>
        <dbReference type="Proteomes" id="UP000071641"/>
    </source>
</evidence>
<organism evidence="1 2">
    <name type="scientific">Grimontia celer</name>
    <dbReference type="NCBI Taxonomy" id="1796497"/>
    <lineage>
        <taxon>Bacteria</taxon>
        <taxon>Pseudomonadati</taxon>
        <taxon>Pseudomonadota</taxon>
        <taxon>Gammaproteobacteria</taxon>
        <taxon>Vibrionales</taxon>
        <taxon>Vibrionaceae</taxon>
        <taxon>Grimontia</taxon>
    </lineage>
</organism>
<dbReference type="AlphaFoldDB" id="A0A128EYC7"/>
<reference evidence="2" key="1">
    <citation type="submission" date="2016-02" db="EMBL/GenBank/DDBJ databases">
        <authorList>
            <person name="Rodrigo-Torres Lidia"/>
            <person name="Arahal R.David."/>
        </authorList>
    </citation>
    <scope>NUCLEOTIDE SEQUENCE [LARGE SCALE GENOMIC DNA]</scope>
    <source>
        <strain evidence="2">CECT 9029</strain>
    </source>
</reference>
<dbReference type="EMBL" id="FIZX01000001">
    <property type="protein sequence ID" value="CZF79174.1"/>
    <property type="molecule type" value="Genomic_DNA"/>
</dbReference>
<keyword evidence="2" id="KW-1185">Reference proteome</keyword>
<gene>
    <name evidence="1" type="ORF">GCE9029_01299</name>
</gene>
<proteinExistence type="predicted"/>
<accession>A0A128EYC7</accession>
<protein>
    <submittedName>
        <fullName evidence="1">Uncharacterized protein</fullName>
    </submittedName>
</protein>
<dbReference type="Proteomes" id="UP000071641">
    <property type="component" value="Unassembled WGS sequence"/>
</dbReference>